<protein>
    <submittedName>
        <fullName evidence="2">Uncharacterized protein</fullName>
    </submittedName>
</protein>
<feature type="transmembrane region" description="Helical" evidence="1">
    <location>
        <begin position="48"/>
        <end position="70"/>
    </location>
</feature>
<evidence type="ECO:0000313" key="3">
    <source>
        <dbReference type="Proteomes" id="UP000617355"/>
    </source>
</evidence>
<sequence>MRSYEAARTYFSILEILSWCVIAAGGIVAVVAMAALEEMSRGFGGSSIAGLAGIVPGLGLMFSGFIGLVLTQIGRAGVDSAEYSQQMLKIARDQLEVSRQALRGPNAPANSFADAVEAAPGATSGYEGLSARDGETGATKAEIPAIEKAEDTEIRSGHEIEKADDVWRVGDQEFKSLETAKLYVATLSTEGAKETEDVLEWKGETRRK</sequence>
<accession>A0ABQ1QM56</accession>
<proteinExistence type="predicted"/>
<dbReference type="RefSeq" id="WP_188527420.1">
    <property type="nucleotide sequence ID" value="NZ_BMGI01000003.1"/>
</dbReference>
<dbReference type="EMBL" id="BMGI01000003">
    <property type="protein sequence ID" value="GGD35189.1"/>
    <property type="molecule type" value="Genomic_DNA"/>
</dbReference>
<comment type="caution">
    <text evidence="2">The sequence shown here is derived from an EMBL/GenBank/DDBJ whole genome shotgun (WGS) entry which is preliminary data.</text>
</comment>
<keyword evidence="1" id="KW-0472">Membrane</keyword>
<organism evidence="2 3">
    <name type="scientific">Sinisalibacter lacisalsi</name>
    <dbReference type="NCBI Taxonomy" id="1526570"/>
    <lineage>
        <taxon>Bacteria</taxon>
        <taxon>Pseudomonadati</taxon>
        <taxon>Pseudomonadota</taxon>
        <taxon>Alphaproteobacteria</taxon>
        <taxon>Rhodobacterales</taxon>
        <taxon>Roseobacteraceae</taxon>
        <taxon>Sinisalibacter</taxon>
    </lineage>
</organism>
<dbReference type="Proteomes" id="UP000617355">
    <property type="component" value="Unassembled WGS sequence"/>
</dbReference>
<gene>
    <name evidence="2" type="ORF">GCM10011358_18950</name>
</gene>
<keyword evidence="3" id="KW-1185">Reference proteome</keyword>
<keyword evidence="1" id="KW-0812">Transmembrane</keyword>
<name>A0ABQ1QM56_9RHOB</name>
<evidence type="ECO:0000313" key="2">
    <source>
        <dbReference type="EMBL" id="GGD35189.1"/>
    </source>
</evidence>
<reference evidence="3" key="1">
    <citation type="journal article" date="2019" name="Int. J. Syst. Evol. Microbiol.">
        <title>The Global Catalogue of Microorganisms (GCM) 10K type strain sequencing project: providing services to taxonomists for standard genome sequencing and annotation.</title>
        <authorList>
            <consortium name="The Broad Institute Genomics Platform"/>
            <consortium name="The Broad Institute Genome Sequencing Center for Infectious Disease"/>
            <person name="Wu L."/>
            <person name="Ma J."/>
        </authorList>
    </citation>
    <scope>NUCLEOTIDE SEQUENCE [LARGE SCALE GENOMIC DNA]</scope>
    <source>
        <strain evidence="3">CGMCC 1.12922</strain>
    </source>
</reference>
<keyword evidence="1" id="KW-1133">Transmembrane helix</keyword>
<feature type="transmembrane region" description="Helical" evidence="1">
    <location>
        <begin position="12"/>
        <end position="36"/>
    </location>
</feature>
<evidence type="ECO:0000256" key="1">
    <source>
        <dbReference type="SAM" id="Phobius"/>
    </source>
</evidence>